<dbReference type="Gene3D" id="1.10.10.10">
    <property type="entry name" value="Winged helix-like DNA-binding domain superfamily/Winged helix DNA-binding domain"/>
    <property type="match status" value="1"/>
</dbReference>
<feature type="domain" description="HTH gntR-type" evidence="6">
    <location>
        <begin position="33"/>
        <end position="101"/>
    </location>
</feature>
<dbReference type="Gene3D" id="3.90.1150.10">
    <property type="entry name" value="Aspartate Aminotransferase, domain 1"/>
    <property type="match status" value="1"/>
</dbReference>
<dbReference type="SMART" id="SM00345">
    <property type="entry name" value="HTH_GNTR"/>
    <property type="match status" value="1"/>
</dbReference>
<evidence type="ECO:0000256" key="3">
    <source>
        <dbReference type="ARBA" id="ARBA00023015"/>
    </source>
</evidence>
<protein>
    <submittedName>
        <fullName evidence="7">Transcriptional regulator GntR</fullName>
    </submittedName>
</protein>
<keyword evidence="5" id="KW-0804">Transcription</keyword>
<dbReference type="Pfam" id="PF00392">
    <property type="entry name" value="GntR"/>
    <property type="match status" value="1"/>
</dbReference>
<evidence type="ECO:0000256" key="4">
    <source>
        <dbReference type="ARBA" id="ARBA00023125"/>
    </source>
</evidence>
<dbReference type="Proteomes" id="UP000032683">
    <property type="component" value="Unassembled WGS sequence"/>
</dbReference>
<evidence type="ECO:0000256" key="2">
    <source>
        <dbReference type="ARBA" id="ARBA00022898"/>
    </source>
</evidence>
<dbReference type="PROSITE" id="PS50949">
    <property type="entry name" value="HTH_GNTR"/>
    <property type="match status" value="1"/>
</dbReference>
<dbReference type="InterPro" id="IPR051446">
    <property type="entry name" value="HTH_trans_reg/aminotransferase"/>
</dbReference>
<evidence type="ECO:0000313" key="7">
    <source>
        <dbReference type="EMBL" id="GAO00092.1"/>
    </source>
</evidence>
<dbReference type="InterPro" id="IPR004839">
    <property type="entry name" value="Aminotransferase_I/II_large"/>
</dbReference>
<comment type="similarity">
    <text evidence="1">In the C-terminal section; belongs to the class-I pyridoxal-phosphate-dependent aminotransferase family.</text>
</comment>
<dbReference type="InterPro" id="IPR036390">
    <property type="entry name" value="WH_DNA-bd_sf"/>
</dbReference>
<dbReference type="GO" id="GO:0003700">
    <property type="term" value="F:DNA-binding transcription factor activity"/>
    <property type="evidence" value="ECO:0007669"/>
    <property type="project" value="InterPro"/>
</dbReference>
<dbReference type="InterPro" id="IPR015421">
    <property type="entry name" value="PyrdxlP-dep_Trfase_major"/>
</dbReference>
<dbReference type="InterPro" id="IPR015424">
    <property type="entry name" value="PyrdxlP-dep_Trfase"/>
</dbReference>
<dbReference type="CDD" id="cd00609">
    <property type="entry name" value="AAT_like"/>
    <property type="match status" value="1"/>
</dbReference>
<dbReference type="GO" id="GO:0030170">
    <property type="term" value="F:pyridoxal phosphate binding"/>
    <property type="evidence" value="ECO:0007669"/>
    <property type="project" value="InterPro"/>
</dbReference>
<dbReference type="InterPro" id="IPR000524">
    <property type="entry name" value="Tscrpt_reg_HTH_GntR"/>
</dbReference>
<dbReference type="Pfam" id="PF00155">
    <property type="entry name" value="Aminotran_1_2"/>
    <property type="match status" value="1"/>
</dbReference>
<dbReference type="CDD" id="cd07377">
    <property type="entry name" value="WHTH_GntR"/>
    <property type="match status" value="1"/>
</dbReference>
<evidence type="ECO:0000313" key="8">
    <source>
        <dbReference type="Proteomes" id="UP000032683"/>
    </source>
</evidence>
<keyword evidence="3" id="KW-0805">Transcription regulation</keyword>
<comment type="caution">
    <text evidence="7">The sequence shown here is derived from an EMBL/GenBank/DDBJ whole genome shotgun (WGS) entry which is preliminary data.</text>
</comment>
<dbReference type="InterPro" id="IPR015422">
    <property type="entry name" value="PyrdxlP-dep_Trfase_small"/>
</dbReference>
<gene>
    <name evidence="7" type="ORF">Gxy13693_040_039</name>
</gene>
<organism evidence="7 8">
    <name type="scientific">Komagataeibacter xylinus NBRC 13693</name>
    <dbReference type="NCBI Taxonomy" id="1234668"/>
    <lineage>
        <taxon>Bacteria</taxon>
        <taxon>Pseudomonadati</taxon>
        <taxon>Pseudomonadota</taxon>
        <taxon>Alphaproteobacteria</taxon>
        <taxon>Acetobacterales</taxon>
        <taxon>Acetobacteraceae</taxon>
        <taxon>Komagataeibacter</taxon>
    </lineage>
</organism>
<sequence>MYNPAARCETVLIGTGFSMTSPPFRNPDRRSHTPLVGQIGQDLEDRIRSGVLRRGERLPSIRRMARQCGVSTITIANTYLRLASTGLVESRGTRGYFVIGPERGTPLLQRSIDSMWLLQHAYEDEAPVIKAGCGWLPSDMLFTSATQRALTGLSPQKLAAMLEYGNPYGHAGLRHNIRQMLARRDIACTEGSIILTHGASQALELTVRCLSTRGDTILVEDPGYCNLYPALQALGLQIASIPRLRDGPCPEQLERMVRRYQPRLFITTSILHNPTGTCSTARNMRDVLRIARKHDVTVIEDDIFLDLAPDGQQTLSQLGGLNAVIHIGSFSKTIGPGLRVGYVACAPDTAQRILRQKMASNLTTAPLNEEIVHNIVSSGLYRPHLANLRESLMRAQARVCSRLEQAGMQLYFHPAGGMFAWARFGTDRDVRALAERACSYDIMLAPGHLFRPDEQPSQWFRFNVAHSDNPRLFDFLERMTG</sequence>
<dbReference type="Gene3D" id="3.40.640.10">
    <property type="entry name" value="Type I PLP-dependent aspartate aminotransferase-like (Major domain)"/>
    <property type="match status" value="1"/>
</dbReference>
<name>A0A0D6QB85_KOMXY</name>
<dbReference type="AlphaFoldDB" id="A0A0D6QB85"/>
<evidence type="ECO:0000259" key="6">
    <source>
        <dbReference type="PROSITE" id="PS50949"/>
    </source>
</evidence>
<accession>A0A0D6QB85</accession>
<keyword evidence="4" id="KW-0238">DNA-binding</keyword>
<evidence type="ECO:0000256" key="1">
    <source>
        <dbReference type="ARBA" id="ARBA00005384"/>
    </source>
</evidence>
<dbReference type="GO" id="GO:0003677">
    <property type="term" value="F:DNA binding"/>
    <property type="evidence" value="ECO:0007669"/>
    <property type="project" value="UniProtKB-KW"/>
</dbReference>
<dbReference type="InterPro" id="IPR036388">
    <property type="entry name" value="WH-like_DNA-bd_sf"/>
</dbReference>
<dbReference type="SUPFAM" id="SSF53383">
    <property type="entry name" value="PLP-dependent transferases"/>
    <property type="match status" value="1"/>
</dbReference>
<reference evidence="7 8" key="1">
    <citation type="submission" date="2012-11" db="EMBL/GenBank/DDBJ databases">
        <title>Whole genome sequence of Gluconacetobacter xylinus NBRC 13693.</title>
        <authorList>
            <person name="Azuma Y."/>
            <person name="Higashiura N."/>
            <person name="Hirakawa H."/>
            <person name="Matsushita K."/>
        </authorList>
    </citation>
    <scope>NUCLEOTIDE SEQUENCE [LARGE SCALE GENOMIC DNA]</scope>
    <source>
        <strain evidence="7 8">NBRC 13693</strain>
    </source>
</reference>
<evidence type="ECO:0000256" key="5">
    <source>
        <dbReference type="ARBA" id="ARBA00023163"/>
    </source>
</evidence>
<dbReference type="EMBL" id="BANJ01000040">
    <property type="protein sequence ID" value="GAO00092.1"/>
    <property type="molecule type" value="Genomic_DNA"/>
</dbReference>
<dbReference type="SUPFAM" id="SSF46785">
    <property type="entry name" value="Winged helix' DNA-binding domain"/>
    <property type="match status" value="1"/>
</dbReference>
<dbReference type="PANTHER" id="PTHR46577">
    <property type="entry name" value="HTH-TYPE TRANSCRIPTIONAL REGULATORY PROTEIN GABR"/>
    <property type="match status" value="1"/>
</dbReference>
<dbReference type="PANTHER" id="PTHR46577:SF2">
    <property type="entry name" value="TRANSCRIPTIONAL REGULATORY PROTEIN"/>
    <property type="match status" value="1"/>
</dbReference>
<proteinExistence type="inferred from homology"/>
<keyword evidence="2" id="KW-0663">Pyridoxal phosphate</keyword>